<evidence type="ECO:0000313" key="5">
    <source>
        <dbReference type="EMBL" id="CBK25460.2"/>
    </source>
</evidence>
<evidence type="ECO:0000256" key="3">
    <source>
        <dbReference type="PROSITE-ProRule" id="PRU00209"/>
    </source>
</evidence>
<feature type="domain" description="TRNA-binding" evidence="4">
    <location>
        <begin position="24"/>
        <end position="139"/>
    </location>
</feature>
<name>D8MBM1_BLAHO</name>
<dbReference type="Gene3D" id="2.40.50.140">
    <property type="entry name" value="Nucleic acid-binding proteins"/>
    <property type="match status" value="1"/>
</dbReference>
<dbReference type="GeneID" id="24922040"/>
<protein>
    <recommendedName>
        <fullName evidence="4">tRNA-binding domain-containing protein</fullName>
    </recommendedName>
</protein>
<keyword evidence="6" id="KW-1185">Reference proteome</keyword>
<proteinExistence type="predicted"/>
<dbReference type="PANTHER" id="PTHR11586">
    <property type="entry name" value="TRNA-AMINOACYLATION COFACTOR ARC1 FAMILY MEMBER"/>
    <property type="match status" value="1"/>
</dbReference>
<evidence type="ECO:0000259" key="4">
    <source>
        <dbReference type="PROSITE" id="PS50886"/>
    </source>
</evidence>
<organism evidence="5">
    <name type="scientific">Blastocystis hominis</name>
    <dbReference type="NCBI Taxonomy" id="12968"/>
    <lineage>
        <taxon>Eukaryota</taxon>
        <taxon>Sar</taxon>
        <taxon>Stramenopiles</taxon>
        <taxon>Bigyra</taxon>
        <taxon>Opalozoa</taxon>
        <taxon>Opalinata</taxon>
        <taxon>Blastocystidae</taxon>
        <taxon>Blastocystis</taxon>
    </lineage>
</organism>
<gene>
    <name evidence="5" type="ORF">GSBLH_T00005058001</name>
</gene>
<dbReference type="RefSeq" id="XP_012899508.1">
    <property type="nucleotide sequence ID" value="XM_013044054.1"/>
</dbReference>
<dbReference type="AlphaFoldDB" id="D8MBM1"/>
<keyword evidence="1 3" id="KW-0820">tRNA-binding</keyword>
<evidence type="ECO:0000313" key="6">
    <source>
        <dbReference type="Proteomes" id="UP000008312"/>
    </source>
</evidence>
<dbReference type="OrthoDB" id="19141at2759"/>
<evidence type="ECO:0000256" key="2">
    <source>
        <dbReference type="ARBA" id="ARBA00022884"/>
    </source>
</evidence>
<dbReference type="EMBL" id="FN668691">
    <property type="protein sequence ID" value="CBK25460.2"/>
    <property type="molecule type" value="Genomic_DNA"/>
</dbReference>
<keyword evidence="2 3" id="KW-0694">RNA-binding</keyword>
<dbReference type="InterPro" id="IPR051270">
    <property type="entry name" value="Tyrosine-tRNA_ligase_regulator"/>
</dbReference>
<dbReference type="Pfam" id="PF01588">
    <property type="entry name" value="tRNA_bind"/>
    <property type="match status" value="1"/>
</dbReference>
<dbReference type="InterPro" id="IPR012340">
    <property type="entry name" value="NA-bd_OB-fold"/>
</dbReference>
<dbReference type="Pfam" id="PF13896">
    <property type="entry name" value="Glyco_transf_49"/>
    <property type="match status" value="1"/>
</dbReference>
<accession>D8MBM1</accession>
<dbReference type="PANTHER" id="PTHR11586:SF33">
    <property type="entry name" value="AMINOACYL TRNA SYNTHASE COMPLEX-INTERACTING MULTIFUNCTIONAL PROTEIN 1"/>
    <property type="match status" value="1"/>
</dbReference>
<dbReference type="GO" id="GO:0000049">
    <property type="term" value="F:tRNA binding"/>
    <property type="evidence" value="ECO:0007669"/>
    <property type="project" value="UniProtKB-UniRule"/>
</dbReference>
<dbReference type="InParanoid" id="D8MBM1"/>
<dbReference type="InterPro" id="IPR002547">
    <property type="entry name" value="tRNA-bd_dom"/>
</dbReference>
<reference evidence="5" key="1">
    <citation type="submission" date="2010-02" db="EMBL/GenBank/DDBJ databases">
        <title>Sequencing and annotation of the Blastocystis hominis genome.</title>
        <authorList>
            <person name="Wincker P."/>
        </authorList>
    </citation>
    <scope>NUCLEOTIDE SEQUENCE</scope>
    <source>
        <strain evidence="5">Singapore isolate B</strain>
    </source>
</reference>
<evidence type="ECO:0000256" key="1">
    <source>
        <dbReference type="ARBA" id="ARBA00022555"/>
    </source>
</evidence>
<dbReference type="PROSITE" id="PS50886">
    <property type="entry name" value="TRBD"/>
    <property type="match status" value="1"/>
</dbReference>
<dbReference type="Proteomes" id="UP000008312">
    <property type="component" value="Unassembled WGS sequence"/>
</dbReference>
<sequence length="234" mass="26294">MERKEFSPFLLMCLVPPAIEEADPFWSLNLVVGRIVSAHKHPKANKLICEVIDCGEFGQERRIVSGLYPHYQPEELEGKRVIIFANLKEALLLESPSHGMVLCACSADHSHVEVRGVFSTEMDYIDEAIKEMHLPSRVTISKLSSYGNSFRINALRNLALSKASTTHVFIADADILPACTQNESNFDFTDNLRDTFLSLPFHLLQDSAQAFIVPLFDVPFKSIPCKTWVSCIQP</sequence>
<dbReference type="SUPFAM" id="SSF50249">
    <property type="entry name" value="Nucleic acid-binding proteins"/>
    <property type="match status" value="1"/>
</dbReference>